<proteinExistence type="predicted"/>
<reference evidence="1" key="1">
    <citation type="submission" date="2021-06" db="EMBL/GenBank/DDBJ databases">
        <authorList>
            <person name="Kallberg Y."/>
            <person name="Tangrot J."/>
            <person name="Rosling A."/>
        </authorList>
    </citation>
    <scope>NUCLEOTIDE SEQUENCE</scope>
    <source>
        <strain evidence="1">CL356</strain>
    </source>
</reference>
<feature type="non-terminal residue" evidence="1">
    <location>
        <position position="41"/>
    </location>
</feature>
<gene>
    <name evidence="1" type="ORF">ACOLOM_LOCUS7445</name>
</gene>
<dbReference type="Proteomes" id="UP000789525">
    <property type="component" value="Unassembled WGS sequence"/>
</dbReference>
<sequence length="41" mass="4388">MPEKSSDEGTNNHMLAKRLSVDVIAAALAAFSVSPFIKIID</sequence>
<keyword evidence="2" id="KW-1185">Reference proteome</keyword>
<evidence type="ECO:0000313" key="1">
    <source>
        <dbReference type="EMBL" id="CAG8624542.1"/>
    </source>
</evidence>
<dbReference type="EMBL" id="CAJVPT010017192">
    <property type="protein sequence ID" value="CAG8624542.1"/>
    <property type="molecule type" value="Genomic_DNA"/>
</dbReference>
<organism evidence="1 2">
    <name type="scientific">Acaulospora colombiana</name>
    <dbReference type="NCBI Taxonomy" id="27376"/>
    <lineage>
        <taxon>Eukaryota</taxon>
        <taxon>Fungi</taxon>
        <taxon>Fungi incertae sedis</taxon>
        <taxon>Mucoromycota</taxon>
        <taxon>Glomeromycotina</taxon>
        <taxon>Glomeromycetes</taxon>
        <taxon>Diversisporales</taxon>
        <taxon>Acaulosporaceae</taxon>
        <taxon>Acaulospora</taxon>
    </lineage>
</organism>
<name>A0ACA9N229_9GLOM</name>
<accession>A0ACA9N229</accession>
<evidence type="ECO:0000313" key="2">
    <source>
        <dbReference type="Proteomes" id="UP000789525"/>
    </source>
</evidence>
<comment type="caution">
    <text evidence="1">The sequence shown here is derived from an EMBL/GenBank/DDBJ whole genome shotgun (WGS) entry which is preliminary data.</text>
</comment>
<protein>
    <submittedName>
        <fullName evidence="1">352_t:CDS:1</fullName>
    </submittedName>
</protein>